<comment type="subcellular location">
    <subcellularLocation>
        <location evidence="1">Cell membrane</location>
        <topology evidence="1">Peripheral membrane protein</topology>
    </subcellularLocation>
</comment>
<dbReference type="GO" id="GO:0005524">
    <property type="term" value="F:ATP binding"/>
    <property type="evidence" value="ECO:0007669"/>
    <property type="project" value="UniProtKB-KW"/>
</dbReference>
<evidence type="ECO:0000256" key="1">
    <source>
        <dbReference type="ARBA" id="ARBA00004202"/>
    </source>
</evidence>
<dbReference type="InterPro" id="IPR050388">
    <property type="entry name" value="ABC_Ni/Peptide_Import"/>
</dbReference>
<keyword evidence="5" id="KW-0997">Cell inner membrane</keyword>
<proteinExistence type="inferred from homology"/>
<evidence type="ECO:0000256" key="6">
    <source>
        <dbReference type="ARBA" id="ARBA00022741"/>
    </source>
</evidence>
<keyword evidence="9" id="KW-0472">Membrane</keyword>
<dbReference type="InterPro" id="IPR027417">
    <property type="entry name" value="P-loop_NTPase"/>
</dbReference>
<dbReference type="InterPro" id="IPR003593">
    <property type="entry name" value="AAA+_ATPase"/>
</dbReference>
<dbReference type="SUPFAM" id="SSF52540">
    <property type="entry name" value="P-loop containing nucleoside triphosphate hydrolases"/>
    <property type="match status" value="1"/>
</dbReference>
<evidence type="ECO:0000313" key="11">
    <source>
        <dbReference type="EMBL" id="MFC3765323.1"/>
    </source>
</evidence>
<keyword evidence="8" id="KW-1278">Translocase</keyword>
<evidence type="ECO:0000259" key="10">
    <source>
        <dbReference type="PROSITE" id="PS50893"/>
    </source>
</evidence>
<accession>A0ABV7YMG0</accession>
<reference evidence="12" key="1">
    <citation type="journal article" date="2019" name="Int. J. Syst. Evol. Microbiol.">
        <title>The Global Catalogue of Microorganisms (GCM) 10K type strain sequencing project: providing services to taxonomists for standard genome sequencing and annotation.</title>
        <authorList>
            <consortium name="The Broad Institute Genomics Platform"/>
            <consortium name="The Broad Institute Genome Sequencing Center for Infectious Disease"/>
            <person name="Wu L."/>
            <person name="Ma J."/>
        </authorList>
    </citation>
    <scope>NUCLEOTIDE SEQUENCE [LARGE SCALE GENOMIC DNA]</scope>
    <source>
        <strain evidence="12">CGMCC 4.7241</strain>
    </source>
</reference>
<evidence type="ECO:0000256" key="7">
    <source>
        <dbReference type="ARBA" id="ARBA00022840"/>
    </source>
</evidence>
<dbReference type="PANTHER" id="PTHR43297:SF14">
    <property type="entry name" value="ATPASE AAA-TYPE CORE DOMAIN-CONTAINING PROTEIN"/>
    <property type="match status" value="1"/>
</dbReference>
<keyword evidence="6" id="KW-0547">Nucleotide-binding</keyword>
<sequence>MTADAIDTTALGDPPTSVVLEVERLTVRYQEGDRTVEAVTDLSLSLRRGRTVVLIGESGCGKTTAALAILGMLPQTATIPSGRIRIDAGGRSVDMLSVPDAELRSLRWNHVAYVPQSSISAFNPIQRIGQHFRQTADAHRMARGAAEARASELLAAVHLDPHRVWHSYPHELSGGTRQRVAIALAMLLDPAVIILDEPTTALDVLTQDAVLRTLLELQESTGVSYLAITHDLAVAAALADDLVTMYAGRAVEVGQAADVLAEPLHPYTRGLLRSMPSVDSHAAAEPIGGYPPSMANLPPGCAFHPRCALAEQSCRSGPSPDLVRFAGRSVACPIVATAQGPGEGR</sequence>
<dbReference type="SMART" id="SM00382">
    <property type="entry name" value="AAA"/>
    <property type="match status" value="1"/>
</dbReference>
<feature type="domain" description="ABC transporter" evidence="10">
    <location>
        <begin position="20"/>
        <end position="272"/>
    </location>
</feature>
<dbReference type="Pfam" id="PF08352">
    <property type="entry name" value="oligo_HPY"/>
    <property type="match status" value="1"/>
</dbReference>
<keyword evidence="3" id="KW-0813">Transport</keyword>
<dbReference type="EMBL" id="JBHRZH010000037">
    <property type="protein sequence ID" value="MFC3765323.1"/>
    <property type="molecule type" value="Genomic_DNA"/>
</dbReference>
<dbReference type="InterPro" id="IPR003439">
    <property type="entry name" value="ABC_transporter-like_ATP-bd"/>
</dbReference>
<dbReference type="RefSeq" id="WP_205121292.1">
    <property type="nucleotide sequence ID" value="NZ_JAFBCM010000001.1"/>
</dbReference>
<dbReference type="NCBIfam" id="TIGR01727">
    <property type="entry name" value="oligo_HPY"/>
    <property type="match status" value="1"/>
</dbReference>
<dbReference type="PROSITE" id="PS50893">
    <property type="entry name" value="ABC_TRANSPORTER_2"/>
    <property type="match status" value="1"/>
</dbReference>
<dbReference type="Gene3D" id="3.40.50.300">
    <property type="entry name" value="P-loop containing nucleotide triphosphate hydrolases"/>
    <property type="match status" value="1"/>
</dbReference>
<evidence type="ECO:0000256" key="9">
    <source>
        <dbReference type="ARBA" id="ARBA00023136"/>
    </source>
</evidence>
<dbReference type="Pfam" id="PF00005">
    <property type="entry name" value="ABC_tran"/>
    <property type="match status" value="1"/>
</dbReference>
<keyword evidence="4" id="KW-1003">Cell membrane</keyword>
<keyword evidence="7 11" id="KW-0067">ATP-binding</keyword>
<dbReference type="PANTHER" id="PTHR43297">
    <property type="entry name" value="OLIGOPEPTIDE TRANSPORT ATP-BINDING PROTEIN APPD"/>
    <property type="match status" value="1"/>
</dbReference>
<dbReference type="Proteomes" id="UP001595699">
    <property type="component" value="Unassembled WGS sequence"/>
</dbReference>
<dbReference type="InterPro" id="IPR013563">
    <property type="entry name" value="Oligopep_ABC_C"/>
</dbReference>
<evidence type="ECO:0000256" key="4">
    <source>
        <dbReference type="ARBA" id="ARBA00022475"/>
    </source>
</evidence>
<protein>
    <submittedName>
        <fullName evidence="11">ABC transporter ATP-binding protein</fullName>
    </submittedName>
</protein>
<dbReference type="CDD" id="cd03257">
    <property type="entry name" value="ABC_NikE_OppD_transporters"/>
    <property type="match status" value="1"/>
</dbReference>
<gene>
    <name evidence="11" type="ORF">ACFOUW_31115</name>
</gene>
<evidence type="ECO:0000313" key="12">
    <source>
        <dbReference type="Proteomes" id="UP001595699"/>
    </source>
</evidence>
<comment type="caution">
    <text evidence="11">The sequence shown here is derived from an EMBL/GenBank/DDBJ whole genome shotgun (WGS) entry which is preliminary data.</text>
</comment>
<name>A0ABV7YMG0_9ACTN</name>
<organism evidence="11 12">
    <name type="scientific">Tenggerimyces flavus</name>
    <dbReference type="NCBI Taxonomy" id="1708749"/>
    <lineage>
        <taxon>Bacteria</taxon>
        <taxon>Bacillati</taxon>
        <taxon>Actinomycetota</taxon>
        <taxon>Actinomycetes</taxon>
        <taxon>Propionibacteriales</taxon>
        <taxon>Nocardioidaceae</taxon>
        <taxon>Tenggerimyces</taxon>
    </lineage>
</organism>
<evidence type="ECO:0000256" key="3">
    <source>
        <dbReference type="ARBA" id="ARBA00022448"/>
    </source>
</evidence>
<keyword evidence="12" id="KW-1185">Reference proteome</keyword>
<comment type="similarity">
    <text evidence="2">Belongs to the ABC transporter superfamily.</text>
</comment>
<evidence type="ECO:0000256" key="8">
    <source>
        <dbReference type="ARBA" id="ARBA00022967"/>
    </source>
</evidence>
<evidence type="ECO:0000256" key="2">
    <source>
        <dbReference type="ARBA" id="ARBA00005417"/>
    </source>
</evidence>
<evidence type="ECO:0000256" key="5">
    <source>
        <dbReference type="ARBA" id="ARBA00022519"/>
    </source>
</evidence>